<feature type="region of interest" description="Disordered" evidence="1">
    <location>
        <begin position="218"/>
        <end position="315"/>
    </location>
</feature>
<gene>
    <name evidence="2" type="ORF">CWI37_0141p0010</name>
</gene>
<sequence length="570" mass="66781">MERCKPKFLPFHLGPVSYKNGTFTFQRPDKLSPIPSFFPTVVKNATSIKFFGRMKTFEIISASSIIYSINNKEFHVRDIDSNKSYSFKVNEEVKSLIVTPSVIYLIAKNYLYTANQKVLKCIQMSNIIDFDFSEITNELFILTDTCISIYGEVRQRSTYAHYLPKPLFIRVLQHPRLVVVSLIRHLILVDLRSSTIKQNPLFKLRNLDSSIKENIELRNPKKGAKSKEKKKLEKKKSNVNKESEETKESIESKENTESIESNENKISKVSNENKESKMSNENKINKENTENRLNKKNKGNKANISNDLRKDTVEKNKLKKSDVDKTKKLKLMIPEYKYTKISKKKGFERPNYDFDKKNPIYSNLTVLMVFNEDITKINKYENGLYIFCFMRIYRIPDIRTGITFCDEIGVFLRNCKMYIGERDLIFYNKRGVFQYTSRNNLFDTRVCSYDIDGFAAFSLKNNIYGFLFEDKCIMFEEKNINHYNKYQIPLKSGHDYISDFFKKPRFGLDFIGLTRNYKTIYEDELSCELLDEIEGMIKEIKGTKKEEGVKTQEQPLLDIFYDAQSDTCGF</sequence>
<dbReference type="AlphaFoldDB" id="A0A4Q9LAQ4"/>
<dbReference type="VEuPathDB" id="MicrosporidiaDB:CWI37_0141p0010"/>
<dbReference type="Proteomes" id="UP000292362">
    <property type="component" value="Unassembled WGS sequence"/>
</dbReference>
<accession>A0A4Q9LAQ4</accession>
<reference evidence="2 3" key="1">
    <citation type="submission" date="2017-12" db="EMBL/GenBank/DDBJ databases">
        <authorList>
            <person name="Pombert J.-F."/>
            <person name="Haag K.L."/>
            <person name="Ebert D."/>
        </authorList>
    </citation>
    <scope>NUCLEOTIDE SEQUENCE [LARGE SCALE GENOMIC DNA]</scope>
    <source>
        <strain evidence="2">FI-OER-3-3</strain>
    </source>
</reference>
<feature type="compositionally biased region" description="Basic residues" evidence="1">
    <location>
        <begin position="220"/>
        <end position="234"/>
    </location>
</feature>
<comment type="caution">
    <text evidence="2">The sequence shown here is derived from an EMBL/GenBank/DDBJ whole genome shotgun (WGS) entry which is preliminary data.</text>
</comment>
<organism evidence="2 3">
    <name type="scientific">Hamiltosporidium tvaerminnensis</name>
    <dbReference type="NCBI Taxonomy" id="1176355"/>
    <lineage>
        <taxon>Eukaryota</taxon>
        <taxon>Fungi</taxon>
        <taxon>Fungi incertae sedis</taxon>
        <taxon>Microsporidia</taxon>
        <taxon>Dubosqiidae</taxon>
        <taxon>Hamiltosporidium</taxon>
    </lineage>
</organism>
<evidence type="ECO:0000256" key="1">
    <source>
        <dbReference type="SAM" id="MobiDB-lite"/>
    </source>
</evidence>
<dbReference type="EMBL" id="PITJ01000141">
    <property type="protein sequence ID" value="TBU04395.1"/>
    <property type="molecule type" value="Genomic_DNA"/>
</dbReference>
<evidence type="ECO:0000313" key="3">
    <source>
        <dbReference type="Proteomes" id="UP000292362"/>
    </source>
</evidence>
<name>A0A4Q9LAQ4_9MICR</name>
<feature type="compositionally biased region" description="Basic and acidic residues" evidence="1">
    <location>
        <begin position="235"/>
        <end position="293"/>
    </location>
</feature>
<proteinExistence type="predicted"/>
<evidence type="ECO:0000313" key="2">
    <source>
        <dbReference type="EMBL" id="TBU04395.1"/>
    </source>
</evidence>
<protein>
    <submittedName>
        <fullName evidence="2">Uncharacterized protein</fullName>
    </submittedName>
</protein>